<reference evidence="4" key="1">
    <citation type="submission" date="2016-06" db="UniProtKB">
        <authorList>
            <consortium name="WormBaseParasite"/>
        </authorList>
    </citation>
    <scope>IDENTIFICATION</scope>
</reference>
<dbReference type="EMBL" id="UYSU01033110">
    <property type="protein sequence ID" value="VDL91472.1"/>
    <property type="molecule type" value="Genomic_DNA"/>
</dbReference>
<protein>
    <submittedName>
        <fullName evidence="4">7TM_GPCR_Srx domain-containing protein</fullName>
    </submittedName>
</protein>
<feature type="transmembrane region" description="Helical" evidence="1">
    <location>
        <begin position="149"/>
        <end position="168"/>
    </location>
</feature>
<organism evidence="4">
    <name type="scientific">Schistocephalus solidus</name>
    <name type="common">Tapeworm</name>
    <dbReference type="NCBI Taxonomy" id="70667"/>
    <lineage>
        <taxon>Eukaryota</taxon>
        <taxon>Metazoa</taxon>
        <taxon>Spiralia</taxon>
        <taxon>Lophotrochozoa</taxon>
        <taxon>Platyhelminthes</taxon>
        <taxon>Cestoda</taxon>
        <taxon>Eucestoda</taxon>
        <taxon>Diphyllobothriidea</taxon>
        <taxon>Diphyllobothriidae</taxon>
        <taxon>Schistocephalus</taxon>
    </lineage>
</organism>
<evidence type="ECO:0000313" key="2">
    <source>
        <dbReference type="EMBL" id="VDL91472.1"/>
    </source>
</evidence>
<feature type="transmembrane region" description="Helical" evidence="1">
    <location>
        <begin position="23"/>
        <end position="49"/>
    </location>
</feature>
<dbReference type="AlphaFoldDB" id="A0A183SLI9"/>
<evidence type="ECO:0000313" key="4">
    <source>
        <dbReference type="WBParaSite" id="SSLN_0000525001-mRNA-1"/>
    </source>
</evidence>
<feature type="transmembrane region" description="Helical" evidence="1">
    <location>
        <begin position="280"/>
        <end position="299"/>
    </location>
</feature>
<feature type="transmembrane region" description="Helical" evidence="1">
    <location>
        <begin position="201"/>
        <end position="224"/>
    </location>
</feature>
<dbReference type="WBParaSite" id="SSLN_0000525001-mRNA-1">
    <property type="protein sequence ID" value="SSLN_0000525001-mRNA-1"/>
    <property type="gene ID" value="SSLN_0000525001"/>
</dbReference>
<evidence type="ECO:0000313" key="3">
    <source>
        <dbReference type="Proteomes" id="UP000275846"/>
    </source>
</evidence>
<sequence length="369" mass="42203">MNAADIEELSLYQRCLGKDVNNFVLACFLACVHVICAAFSLILSLNVLITAFRLRQMGYALIQRWLCFCCLTGLSQTACNLTFQAISYGEVFKFSSTQNNIERMLRLADNFVVYTRCLRNWGYVAFACNEAIMAQPQITLHVGTLQKTFLFQIISLMGFSFLVVWGPIKPLRFNNCSADTDFRLRLLVPHHDSETNYFEFLFVHSVPALAFTLVNFSMLTAVFQHGICDIGIEKRLSFLATQRRLTCFIFGSLMTFGVTDCFVGQAAVKHFAFHQWTWHAVAAIYDCIIHVGFVALYMTEESLNRTLALLDRLSSSKRYEICRPLELCTGRLLCPISVNAEPQMVIYRTPQTNRQRRLRARQYSLVINK</sequence>
<keyword evidence="1" id="KW-0472">Membrane</keyword>
<accession>A0A183SLI9</accession>
<proteinExistence type="predicted"/>
<name>A0A183SLI9_SCHSO</name>
<dbReference type="OrthoDB" id="6244672at2759"/>
<evidence type="ECO:0000256" key="1">
    <source>
        <dbReference type="SAM" id="Phobius"/>
    </source>
</evidence>
<dbReference type="Proteomes" id="UP000275846">
    <property type="component" value="Unassembled WGS sequence"/>
</dbReference>
<keyword evidence="3" id="KW-1185">Reference proteome</keyword>
<reference evidence="2 3" key="2">
    <citation type="submission" date="2018-11" db="EMBL/GenBank/DDBJ databases">
        <authorList>
            <consortium name="Pathogen Informatics"/>
        </authorList>
    </citation>
    <scope>NUCLEOTIDE SEQUENCE [LARGE SCALE GENOMIC DNA]</scope>
    <source>
        <strain evidence="2 3">NST_G2</strain>
    </source>
</reference>
<keyword evidence="1" id="KW-0812">Transmembrane</keyword>
<keyword evidence="1" id="KW-1133">Transmembrane helix</keyword>
<feature type="transmembrane region" description="Helical" evidence="1">
    <location>
        <begin position="245"/>
        <end position="268"/>
    </location>
</feature>
<gene>
    <name evidence="2" type="ORF">SSLN_LOCUS5087</name>
</gene>